<dbReference type="AlphaFoldDB" id="A0A9P5NT92"/>
<evidence type="ECO:0000256" key="3">
    <source>
        <dbReference type="ARBA" id="ARBA00023242"/>
    </source>
</evidence>
<proteinExistence type="inferred from homology"/>
<gene>
    <name evidence="7" type="ORF">CPB84DRAFT_1844974</name>
</gene>
<feature type="domain" description="Rad21/Rec8-like protein N-terminal" evidence="6">
    <location>
        <begin position="1"/>
        <end position="99"/>
    </location>
</feature>
<dbReference type="GO" id="GO:0003682">
    <property type="term" value="F:chromatin binding"/>
    <property type="evidence" value="ECO:0007669"/>
    <property type="project" value="TreeGrafter"/>
</dbReference>
<dbReference type="PANTHER" id="PTHR12585:SF72">
    <property type="entry name" value="MEIOTIC RECOMBINATION PROTEIN REC8"/>
    <property type="match status" value="1"/>
</dbReference>
<sequence>MFFTPELLAKRDSGFGLLWLAATSGSRSTFKRLPKRSVLTADISQLCDLISEPEEPLALRLSSNLMFGVVRVYKVKQEIFLTDVTNCVATLKKVVQEFHSTGAANGDFQMQNPTVRPSALTIVPDPKGSYELDYDAFVADWHDYLNLGVHVAEATVGSDPMFEDDDDDLDPNSNKKRRADACQKAVPQVEMVRKEAHTLEENHNHLLSASFDLSFTQEGAQAPGVSSSQPDVAFDNFLPFSDGLDFADGLGDDFARELGWGLSPAKSMQGSRTAEVRYARPQVEIDQAVDLDADFFIEDAVAPMNSPIGTGFPGTPIYTSGARRINARTAHKENVVPVSRAGSAVSNIQPSPAISFSRLFLSQNDDQPIQPFRGITTEEFNRQNQSETRTKNKRTRLLLDARTELTDDELKIARAKYLESQRRTKRELLGKKHEKDADRFLEELISGVPKGIQDEGLINFWQKNFKVQVEARSGILRIHEEVDEPATKRRKLSHDFAQNQNTEVKDYPDDHAHAGEEWGWTGEQSALPILQQAHDMDIAMAIYEAGDNRHSSEEPGQARRLSRSASILEEANLGFDIGARDSGNGSQRSSFFPWDNAGPSSSSGNIPLPEVDPGVDKVDMRLGSASSFSRRDSPIAGSHRESLQAIAISFSPVPGGRGSQVFGEDFAFEVEAVPEETQQETQRSETNLLSLERNSHNFLEYAKMQNQTLSERHGQLTLEHVVPKVTSTRHVAAAGFYHCLVLATKNLVRLEQGEPYGSVIIDII</sequence>
<name>A0A9P5NT92_GYMJU</name>
<dbReference type="OrthoDB" id="10071381at2759"/>
<feature type="domain" description="Rad21/Rec8-like protein C-terminal eukaryotic" evidence="5">
    <location>
        <begin position="726"/>
        <end position="762"/>
    </location>
</feature>
<dbReference type="GO" id="GO:0008278">
    <property type="term" value="C:cohesin complex"/>
    <property type="evidence" value="ECO:0007669"/>
    <property type="project" value="InterPro"/>
</dbReference>
<keyword evidence="3" id="KW-0539">Nucleus</keyword>
<dbReference type="Pfam" id="PF04824">
    <property type="entry name" value="Rad21_Rec8"/>
    <property type="match status" value="1"/>
</dbReference>
<organism evidence="7 8">
    <name type="scientific">Gymnopilus junonius</name>
    <name type="common">Spectacular rustgill mushroom</name>
    <name type="synonym">Gymnopilus spectabilis subsp. junonius</name>
    <dbReference type="NCBI Taxonomy" id="109634"/>
    <lineage>
        <taxon>Eukaryota</taxon>
        <taxon>Fungi</taxon>
        <taxon>Dikarya</taxon>
        <taxon>Basidiomycota</taxon>
        <taxon>Agaricomycotina</taxon>
        <taxon>Agaricomycetes</taxon>
        <taxon>Agaricomycetidae</taxon>
        <taxon>Agaricales</taxon>
        <taxon>Agaricineae</taxon>
        <taxon>Hymenogastraceae</taxon>
        <taxon>Gymnopilus</taxon>
    </lineage>
</organism>
<protein>
    <submittedName>
        <fullName evidence="7">Rec8 like protein-domain-containing protein</fullName>
    </submittedName>
</protein>
<feature type="region of interest" description="Disordered" evidence="4">
    <location>
        <begin position="578"/>
        <end position="611"/>
    </location>
</feature>
<dbReference type="InterPro" id="IPR023093">
    <property type="entry name" value="ScpA-like_C"/>
</dbReference>
<evidence type="ECO:0000259" key="6">
    <source>
        <dbReference type="Pfam" id="PF04825"/>
    </source>
</evidence>
<dbReference type="PANTHER" id="PTHR12585">
    <property type="entry name" value="SCC1 / RAD21 FAMILY MEMBER"/>
    <property type="match status" value="1"/>
</dbReference>
<evidence type="ECO:0000313" key="8">
    <source>
        <dbReference type="Proteomes" id="UP000724874"/>
    </source>
</evidence>
<feature type="compositionally biased region" description="Acidic residues" evidence="4">
    <location>
        <begin position="161"/>
        <end position="170"/>
    </location>
</feature>
<dbReference type="EMBL" id="JADNYJ010000022">
    <property type="protein sequence ID" value="KAF8905571.1"/>
    <property type="molecule type" value="Genomic_DNA"/>
</dbReference>
<comment type="caution">
    <text evidence="7">The sequence shown here is derived from an EMBL/GenBank/DDBJ whole genome shotgun (WGS) entry which is preliminary data.</text>
</comment>
<dbReference type="GO" id="GO:0007062">
    <property type="term" value="P:sister chromatid cohesion"/>
    <property type="evidence" value="ECO:0007669"/>
    <property type="project" value="InterPro"/>
</dbReference>
<dbReference type="Pfam" id="PF04825">
    <property type="entry name" value="Rad21_Rec8_N"/>
    <property type="match status" value="1"/>
</dbReference>
<comment type="subcellular location">
    <subcellularLocation>
        <location evidence="1">Nucleus</location>
    </subcellularLocation>
</comment>
<dbReference type="Gene3D" id="1.10.10.580">
    <property type="entry name" value="Structural maintenance of chromosome 1. Chain E"/>
    <property type="match status" value="1"/>
</dbReference>
<evidence type="ECO:0000259" key="5">
    <source>
        <dbReference type="Pfam" id="PF04824"/>
    </source>
</evidence>
<dbReference type="GO" id="GO:1990414">
    <property type="term" value="P:replication-born double-strand break repair via sister chromatid exchange"/>
    <property type="evidence" value="ECO:0007669"/>
    <property type="project" value="TreeGrafter"/>
</dbReference>
<dbReference type="SUPFAM" id="SSF46785">
    <property type="entry name" value="Winged helix' DNA-binding domain"/>
    <property type="match status" value="1"/>
</dbReference>
<dbReference type="InterPro" id="IPR039781">
    <property type="entry name" value="Rad21/Rec8-like"/>
</dbReference>
<comment type="similarity">
    <text evidence="2">Belongs to the rad21 family.</text>
</comment>
<evidence type="ECO:0000256" key="1">
    <source>
        <dbReference type="ARBA" id="ARBA00004123"/>
    </source>
</evidence>
<reference evidence="7" key="1">
    <citation type="submission" date="2020-11" db="EMBL/GenBank/DDBJ databases">
        <authorList>
            <consortium name="DOE Joint Genome Institute"/>
            <person name="Ahrendt S."/>
            <person name="Riley R."/>
            <person name="Andreopoulos W."/>
            <person name="LaButti K."/>
            <person name="Pangilinan J."/>
            <person name="Ruiz-duenas F.J."/>
            <person name="Barrasa J.M."/>
            <person name="Sanchez-Garcia M."/>
            <person name="Camarero S."/>
            <person name="Miyauchi S."/>
            <person name="Serrano A."/>
            <person name="Linde D."/>
            <person name="Babiker R."/>
            <person name="Drula E."/>
            <person name="Ayuso-Fernandez I."/>
            <person name="Pacheco R."/>
            <person name="Padilla G."/>
            <person name="Ferreira P."/>
            <person name="Barriuso J."/>
            <person name="Kellner H."/>
            <person name="Castanera R."/>
            <person name="Alfaro M."/>
            <person name="Ramirez L."/>
            <person name="Pisabarro A.G."/>
            <person name="Kuo A."/>
            <person name="Tritt A."/>
            <person name="Lipzen A."/>
            <person name="He G."/>
            <person name="Yan M."/>
            <person name="Ng V."/>
            <person name="Cullen D."/>
            <person name="Martin F."/>
            <person name="Rosso M.-N."/>
            <person name="Henrissat B."/>
            <person name="Hibbett D."/>
            <person name="Martinez A.T."/>
            <person name="Grigoriev I.V."/>
        </authorList>
    </citation>
    <scope>NUCLEOTIDE SEQUENCE</scope>
    <source>
        <strain evidence="7">AH 44721</strain>
    </source>
</reference>
<evidence type="ECO:0000256" key="2">
    <source>
        <dbReference type="ARBA" id="ARBA00009870"/>
    </source>
</evidence>
<dbReference type="Proteomes" id="UP000724874">
    <property type="component" value="Unassembled WGS sequence"/>
</dbReference>
<feature type="region of interest" description="Disordered" evidence="4">
    <location>
        <begin position="158"/>
        <end position="179"/>
    </location>
</feature>
<evidence type="ECO:0000256" key="4">
    <source>
        <dbReference type="SAM" id="MobiDB-lite"/>
    </source>
</evidence>
<keyword evidence="8" id="KW-1185">Reference proteome</keyword>
<dbReference type="GO" id="GO:0005634">
    <property type="term" value="C:nucleus"/>
    <property type="evidence" value="ECO:0007669"/>
    <property type="project" value="UniProtKB-SubCell"/>
</dbReference>
<evidence type="ECO:0000313" key="7">
    <source>
        <dbReference type="EMBL" id="KAF8905571.1"/>
    </source>
</evidence>
<dbReference type="InterPro" id="IPR006909">
    <property type="entry name" value="Rad21/Rec8_C_eu"/>
</dbReference>
<dbReference type="InterPro" id="IPR036390">
    <property type="entry name" value="WH_DNA-bd_sf"/>
</dbReference>
<accession>A0A9P5NT92</accession>
<dbReference type="InterPro" id="IPR006910">
    <property type="entry name" value="Rad21_Rec8_N"/>
</dbReference>